<dbReference type="RefSeq" id="WP_245499806.1">
    <property type="nucleotide sequence ID" value="NZ_SMAK01000014.1"/>
</dbReference>
<reference evidence="1 2" key="1">
    <citation type="submission" date="2019-03" db="EMBL/GenBank/DDBJ databases">
        <title>Genomic Encyclopedia of Type Strains, Phase IV (KMG-IV): sequencing the most valuable type-strain genomes for metagenomic binning, comparative biology and taxonomic classification.</title>
        <authorList>
            <person name="Goeker M."/>
        </authorList>
    </citation>
    <scope>NUCLEOTIDE SEQUENCE [LARGE SCALE GENOMIC DNA]</scope>
    <source>
        <strain evidence="1 2">DSM 19345</strain>
    </source>
</reference>
<accession>A0A4R3LWG0</accession>
<dbReference type="AlphaFoldDB" id="A0A4R3LWG0"/>
<evidence type="ECO:0000313" key="1">
    <source>
        <dbReference type="EMBL" id="TCT04913.1"/>
    </source>
</evidence>
<gene>
    <name evidence="1" type="ORF">EDC22_1147</name>
</gene>
<dbReference type="Proteomes" id="UP000295678">
    <property type="component" value="Unassembled WGS sequence"/>
</dbReference>
<keyword evidence="2" id="KW-1185">Reference proteome</keyword>
<dbReference type="EMBL" id="SMAK01000014">
    <property type="protein sequence ID" value="TCT04913.1"/>
    <property type="molecule type" value="Genomic_DNA"/>
</dbReference>
<proteinExistence type="predicted"/>
<name>A0A4R3LWG0_9HYPH</name>
<organism evidence="1 2">
    <name type="scientific">Tepidamorphus gemmatus</name>
    <dbReference type="NCBI Taxonomy" id="747076"/>
    <lineage>
        <taxon>Bacteria</taxon>
        <taxon>Pseudomonadati</taxon>
        <taxon>Pseudomonadota</taxon>
        <taxon>Alphaproteobacteria</taxon>
        <taxon>Hyphomicrobiales</taxon>
        <taxon>Tepidamorphaceae</taxon>
        <taxon>Tepidamorphus</taxon>
    </lineage>
</organism>
<protein>
    <submittedName>
        <fullName evidence="1">Uncharacterized protein</fullName>
    </submittedName>
</protein>
<comment type="caution">
    <text evidence="1">The sequence shown here is derived from an EMBL/GenBank/DDBJ whole genome shotgun (WGS) entry which is preliminary data.</text>
</comment>
<sequence>MTLRVPYIPNDVIERDAEALLGEFARAKGIEVRPPIPIEDIVEKHLKLHVELDDLHRLLDVPRSGIGLDPDMFGAIWLETGRIVIDESLDPEERPEREGRYRFTLAH</sequence>
<evidence type="ECO:0000313" key="2">
    <source>
        <dbReference type="Proteomes" id="UP000295678"/>
    </source>
</evidence>